<protein>
    <submittedName>
        <fullName evidence="1">Uncharacterized protein</fullName>
    </submittedName>
</protein>
<keyword evidence="2" id="KW-1185">Reference proteome</keyword>
<name>A0ACC2S9R6_9FUNG</name>
<evidence type="ECO:0000313" key="2">
    <source>
        <dbReference type="Proteomes" id="UP001165960"/>
    </source>
</evidence>
<organism evidence="1 2">
    <name type="scientific">Entomophthora muscae</name>
    <dbReference type="NCBI Taxonomy" id="34485"/>
    <lineage>
        <taxon>Eukaryota</taxon>
        <taxon>Fungi</taxon>
        <taxon>Fungi incertae sedis</taxon>
        <taxon>Zoopagomycota</taxon>
        <taxon>Entomophthoromycotina</taxon>
        <taxon>Entomophthoromycetes</taxon>
        <taxon>Entomophthorales</taxon>
        <taxon>Entomophthoraceae</taxon>
        <taxon>Entomophthora</taxon>
    </lineage>
</organism>
<gene>
    <name evidence="1" type="ORF">DSO57_1006797</name>
</gene>
<reference evidence="1" key="1">
    <citation type="submission" date="2022-04" db="EMBL/GenBank/DDBJ databases">
        <title>Genome of the entomopathogenic fungus Entomophthora muscae.</title>
        <authorList>
            <person name="Elya C."/>
            <person name="Lovett B.R."/>
            <person name="Lee E."/>
            <person name="Macias A.M."/>
            <person name="Hajek A.E."/>
            <person name="De Bivort B.L."/>
            <person name="Kasson M.T."/>
            <person name="De Fine Licht H.H."/>
            <person name="Stajich J.E."/>
        </authorList>
    </citation>
    <scope>NUCLEOTIDE SEQUENCE</scope>
    <source>
        <strain evidence="1">Berkeley</strain>
    </source>
</reference>
<comment type="caution">
    <text evidence="1">The sequence shown here is derived from an EMBL/GenBank/DDBJ whole genome shotgun (WGS) entry which is preliminary data.</text>
</comment>
<proteinExistence type="predicted"/>
<sequence>MDEEEEGQVPVSEDVTERLMIKVRAGIKANLMGHLLSYAEKLASNDYNIEYQQGKDNMVKDLWFREMVGVQDGYTQKVEGQAEEVRQNRTYIMPEY</sequence>
<accession>A0ACC2S9R6</accession>
<dbReference type="Proteomes" id="UP001165960">
    <property type="component" value="Unassembled WGS sequence"/>
</dbReference>
<evidence type="ECO:0000313" key="1">
    <source>
        <dbReference type="EMBL" id="KAJ9059022.1"/>
    </source>
</evidence>
<dbReference type="EMBL" id="QTSX02005699">
    <property type="protein sequence ID" value="KAJ9059022.1"/>
    <property type="molecule type" value="Genomic_DNA"/>
</dbReference>